<feature type="domain" description="Malic enzyme N-terminal" evidence="14">
    <location>
        <begin position="91"/>
        <end position="272"/>
    </location>
</feature>
<dbReference type="PANTHER" id="PTHR23406">
    <property type="entry name" value="MALIC ENZYME-RELATED"/>
    <property type="match status" value="1"/>
</dbReference>
<comment type="catalytic activity">
    <reaction evidence="7">
        <text>(S)-malate + NAD(+) = pyruvate + CO2 + NADH</text>
        <dbReference type="Rhea" id="RHEA:12653"/>
        <dbReference type="ChEBI" id="CHEBI:15361"/>
        <dbReference type="ChEBI" id="CHEBI:15589"/>
        <dbReference type="ChEBI" id="CHEBI:16526"/>
        <dbReference type="ChEBI" id="CHEBI:57540"/>
        <dbReference type="ChEBI" id="CHEBI:57945"/>
        <dbReference type="EC" id="1.1.1.38"/>
    </reaction>
</comment>
<dbReference type="SMART" id="SM00919">
    <property type="entry name" value="Malic_M"/>
    <property type="match status" value="1"/>
</dbReference>
<keyword evidence="16" id="KW-1185">Reference proteome</keyword>
<dbReference type="InterPro" id="IPR036291">
    <property type="entry name" value="NAD(P)-bd_dom_sf"/>
</dbReference>
<dbReference type="EMBL" id="MNBE01000030">
    <property type="protein sequence ID" value="OKP15018.1"/>
    <property type="molecule type" value="Genomic_DNA"/>
</dbReference>
<evidence type="ECO:0000256" key="4">
    <source>
        <dbReference type="ARBA" id="ARBA00023002"/>
    </source>
</evidence>
<feature type="binding site" evidence="10">
    <location>
        <position position="257"/>
    </location>
    <ligand>
        <name>a divalent metal cation</name>
        <dbReference type="ChEBI" id="CHEBI:60240"/>
    </ligand>
</feature>
<organism evidence="15 16">
    <name type="scientific">Penicillium subrubescens</name>
    <dbReference type="NCBI Taxonomy" id="1316194"/>
    <lineage>
        <taxon>Eukaryota</taxon>
        <taxon>Fungi</taxon>
        <taxon>Dikarya</taxon>
        <taxon>Ascomycota</taxon>
        <taxon>Pezizomycotina</taxon>
        <taxon>Eurotiomycetes</taxon>
        <taxon>Eurotiomycetidae</taxon>
        <taxon>Eurotiales</taxon>
        <taxon>Aspergillaceae</taxon>
        <taxon>Penicillium</taxon>
    </lineage>
</organism>
<dbReference type="NCBIfam" id="NF010052">
    <property type="entry name" value="PRK13529.1"/>
    <property type="match status" value="1"/>
</dbReference>
<evidence type="ECO:0000256" key="6">
    <source>
        <dbReference type="ARBA" id="ARBA00050168"/>
    </source>
</evidence>
<evidence type="ECO:0000313" key="16">
    <source>
        <dbReference type="Proteomes" id="UP000186955"/>
    </source>
</evidence>
<reference evidence="15 16" key="1">
    <citation type="submission" date="2016-10" db="EMBL/GenBank/DDBJ databases">
        <title>Genome sequence of the ascomycete fungus Penicillium subrubescens.</title>
        <authorList>
            <person name="De Vries R.P."/>
            <person name="Peng M."/>
            <person name="Dilokpimol A."/>
            <person name="Hilden K."/>
            <person name="Makela M.R."/>
            <person name="Grigoriev I."/>
            <person name="Riley R."/>
            <person name="Granchi Z."/>
        </authorList>
    </citation>
    <scope>NUCLEOTIDE SEQUENCE [LARGE SCALE GENOMIC DNA]</scope>
    <source>
        <strain evidence="15 16">CBS 132785</strain>
    </source>
</reference>
<dbReference type="SUPFAM" id="SSF51735">
    <property type="entry name" value="NAD(P)-binding Rossmann-fold domains"/>
    <property type="match status" value="1"/>
</dbReference>
<dbReference type="CDD" id="cd05312">
    <property type="entry name" value="NAD_bind_1_malic_enz"/>
    <property type="match status" value="1"/>
</dbReference>
<dbReference type="GO" id="GO:0005829">
    <property type="term" value="C:cytosol"/>
    <property type="evidence" value="ECO:0007669"/>
    <property type="project" value="TreeGrafter"/>
</dbReference>
<comment type="cofactor">
    <cofactor evidence="10">
        <name>Mg(2+)</name>
        <dbReference type="ChEBI" id="CHEBI:18420"/>
    </cofactor>
    <cofactor evidence="10">
        <name>Mn(2+)</name>
        <dbReference type="ChEBI" id="CHEBI:29035"/>
    </cofactor>
    <text evidence="10">Divalent metal cations. Prefers magnesium or manganese.</text>
</comment>
<dbReference type="GO" id="GO:0004471">
    <property type="term" value="F:malate dehydrogenase (decarboxylating) (NAD+) activity"/>
    <property type="evidence" value="ECO:0007669"/>
    <property type="project" value="TreeGrafter"/>
</dbReference>
<feature type="binding site" evidence="9">
    <location>
        <position position="427"/>
    </location>
    <ligand>
        <name>(S)-malate</name>
        <dbReference type="ChEBI" id="CHEBI:15589"/>
    </ligand>
</feature>
<dbReference type="Pfam" id="PF00390">
    <property type="entry name" value="malic"/>
    <property type="match status" value="1"/>
</dbReference>
<dbReference type="InterPro" id="IPR001891">
    <property type="entry name" value="Malic_OxRdtase"/>
</dbReference>
<dbReference type="InterPro" id="IPR015884">
    <property type="entry name" value="Malic_enzyme_CS"/>
</dbReference>
<evidence type="ECO:0000256" key="3">
    <source>
        <dbReference type="ARBA" id="ARBA00022723"/>
    </source>
</evidence>
<dbReference type="PROSITE" id="PS00331">
    <property type="entry name" value="MALIC_ENZYMES"/>
    <property type="match status" value="1"/>
</dbReference>
<dbReference type="AlphaFoldDB" id="A0A1Q5URA6"/>
<dbReference type="STRING" id="1316194.A0A1Q5URA6"/>
<protein>
    <recommendedName>
        <fullName evidence="11">Malic enzyme</fullName>
    </recommendedName>
</protein>
<dbReference type="InterPro" id="IPR037062">
    <property type="entry name" value="Malic_N_dom_sf"/>
</dbReference>
<evidence type="ECO:0000256" key="10">
    <source>
        <dbReference type="PIRSR" id="PIRSR000106-3"/>
    </source>
</evidence>
<sequence>MSALKGASKFKHLPRVASGPLKCPFEGTSLLTSSQFNKGSAFPKEERTAFKLHGLLPPNIQTLDEQVQRAYQQYTSCDNDLAKNTFMASMKAQNEVLYYKLLQTHLKEMFSVIYTPTEGDAIQNYSRLFRKPEGCFLNIRDQDSIEECLSAFGTAEDVDYIVVSDGEEILGIGDQGVGAVLISVAKLVITTLCAGIHPSRQLPVVLDCGTNNEELLNDELYLGLREHRVRGKEYDDFVERFVQIARKRFPNAYIHFEDFGLQNARRILDKYQSQIPCFNDDIQGTGCVTLAAMLAALHVSDVKIDDVRVVVFGSGTAGTGIADQIADTIVTQTNKSKEEASKQIWCIDKPGLLLKSYGDKLTPAQFSFARNDNEWPSDQKHDLHSVIHQVKPHVLIGTSTKPKAFTEDIVREMAKHVDRPIIFPLSNPTRLHEAQPSDLYEWTDGKALVATGSPFPPVEYGGKKYDIAECNNSTCFPGIGLGAVLSRSRLVSKKMLVAAVEALKAKSPALEDPNRPLLPDVEDVREVSVDIAAGVIQCAVNEGLAQEKDIPTDDAELREWIRAQMWDAVYRPLAKEYDEKSTLCKKKESHASLDSHRCGTTNSEK</sequence>
<evidence type="ECO:0000259" key="13">
    <source>
        <dbReference type="SMART" id="SM00919"/>
    </source>
</evidence>
<evidence type="ECO:0000256" key="1">
    <source>
        <dbReference type="ARBA" id="ARBA00001936"/>
    </source>
</evidence>
<dbReference type="PANTHER" id="PTHR23406:SF34">
    <property type="entry name" value="NAD-DEPENDENT MALIC ENZYME, MITOCHONDRIAL"/>
    <property type="match status" value="1"/>
</dbReference>
<comment type="similarity">
    <text evidence="2 11">Belongs to the malic enzymes family.</text>
</comment>
<comment type="caution">
    <text evidence="15">The sequence shown here is derived from an EMBL/GenBank/DDBJ whole genome shotgun (WGS) entry which is preliminary data.</text>
</comment>
<feature type="binding site" evidence="10">
    <location>
        <position position="281"/>
    </location>
    <ligand>
        <name>a divalent metal cation</name>
        <dbReference type="ChEBI" id="CHEBI:60240"/>
    </ligand>
</feature>
<feature type="domain" description="Malic enzyme NAD-binding" evidence="13">
    <location>
        <begin position="282"/>
        <end position="540"/>
    </location>
</feature>
<dbReference type="Proteomes" id="UP000186955">
    <property type="component" value="Unassembled WGS sequence"/>
</dbReference>
<evidence type="ECO:0000256" key="12">
    <source>
        <dbReference type="SAM" id="MobiDB-lite"/>
    </source>
</evidence>
<gene>
    <name evidence="15" type="ORF">PENSUB_3413</name>
</gene>
<evidence type="ECO:0000256" key="2">
    <source>
        <dbReference type="ARBA" id="ARBA00008785"/>
    </source>
</evidence>
<dbReference type="Pfam" id="PF03949">
    <property type="entry name" value="Malic_M"/>
    <property type="match status" value="1"/>
</dbReference>
<evidence type="ECO:0000256" key="11">
    <source>
        <dbReference type="RuleBase" id="RU003426"/>
    </source>
</evidence>
<keyword evidence="5" id="KW-0520">NAD</keyword>
<keyword evidence="3 10" id="KW-0479">Metal-binding</keyword>
<dbReference type="PIRSF" id="PIRSF000106">
    <property type="entry name" value="ME"/>
    <property type="match status" value="1"/>
</dbReference>
<dbReference type="GO" id="GO:0006108">
    <property type="term" value="P:malate metabolic process"/>
    <property type="evidence" value="ECO:0007669"/>
    <property type="project" value="TreeGrafter"/>
</dbReference>
<evidence type="ECO:0000259" key="14">
    <source>
        <dbReference type="SMART" id="SM01274"/>
    </source>
</evidence>
<dbReference type="GO" id="GO:0005739">
    <property type="term" value="C:mitochondrion"/>
    <property type="evidence" value="ECO:0007669"/>
    <property type="project" value="TreeGrafter"/>
</dbReference>
<dbReference type="SUPFAM" id="SSF53223">
    <property type="entry name" value="Aminoacid dehydrogenase-like, N-terminal domain"/>
    <property type="match status" value="1"/>
</dbReference>
<evidence type="ECO:0000256" key="8">
    <source>
        <dbReference type="PIRSR" id="PIRSR000106-1"/>
    </source>
</evidence>
<feature type="active site" description="Proton acceptor" evidence="8">
    <location>
        <position position="186"/>
    </location>
</feature>
<dbReference type="Gene3D" id="3.40.50.10380">
    <property type="entry name" value="Malic enzyme, N-terminal domain"/>
    <property type="match status" value="1"/>
</dbReference>
<feature type="binding site" evidence="9">
    <location>
        <position position="471"/>
    </location>
    <ligand>
        <name>(S)-malate</name>
        <dbReference type="ChEBI" id="CHEBI:15589"/>
    </ligand>
</feature>
<feature type="active site" description="Proton donor" evidence="8">
    <location>
        <position position="114"/>
    </location>
</feature>
<dbReference type="InterPro" id="IPR012301">
    <property type="entry name" value="Malic_N_dom"/>
</dbReference>
<proteinExistence type="inferred from homology"/>
<dbReference type="InterPro" id="IPR046346">
    <property type="entry name" value="Aminoacid_DH-like_N_sf"/>
</dbReference>
<evidence type="ECO:0000256" key="5">
    <source>
        <dbReference type="ARBA" id="ARBA00023027"/>
    </source>
</evidence>
<dbReference type="InterPro" id="IPR012302">
    <property type="entry name" value="Malic_NAD-bd"/>
</dbReference>
<dbReference type="FunFam" id="3.40.50.10380:FF:000001">
    <property type="entry name" value="NAD-dependent malic enzyme"/>
    <property type="match status" value="1"/>
</dbReference>
<dbReference type="PRINTS" id="PR00072">
    <property type="entry name" value="MALOXRDTASE"/>
</dbReference>
<feature type="region of interest" description="Disordered" evidence="12">
    <location>
        <begin position="584"/>
        <end position="605"/>
    </location>
</feature>
<dbReference type="GO" id="GO:0046872">
    <property type="term" value="F:metal ion binding"/>
    <property type="evidence" value="ECO:0007669"/>
    <property type="project" value="UniProtKB-KW"/>
</dbReference>
<feature type="binding site" evidence="10">
    <location>
        <position position="258"/>
    </location>
    <ligand>
        <name>a divalent metal cation</name>
        <dbReference type="ChEBI" id="CHEBI:60240"/>
    </ligand>
</feature>
<dbReference type="Gene3D" id="3.40.50.720">
    <property type="entry name" value="NAD(P)-binding Rossmann-like Domain"/>
    <property type="match status" value="1"/>
</dbReference>
<keyword evidence="4 11" id="KW-0560">Oxidoreductase</keyword>
<accession>A0A1Q5URA6</accession>
<evidence type="ECO:0000256" key="7">
    <source>
        <dbReference type="ARBA" id="ARBA00052591"/>
    </source>
</evidence>
<comment type="catalytic activity">
    <reaction evidence="6">
        <text>oxaloacetate + H(+) = pyruvate + CO2</text>
        <dbReference type="Rhea" id="RHEA:15641"/>
        <dbReference type="ChEBI" id="CHEBI:15361"/>
        <dbReference type="ChEBI" id="CHEBI:15378"/>
        <dbReference type="ChEBI" id="CHEBI:16452"/>
        <dbReference type="ChEBI" id="CHEBI:16526"/>
        <dbReference type="EC" id="1.1.1.38"/>
    </reaction>
</comment>
<dbReference type="FunFam" id="3.40.50.720:FF:000055">
    <property type="entry name" value="NAD-dependent malic enzyme"/>
    <property type="match status" value="1"/>
</dbReference>
<comment type="cofactor">
    <cofactor evidence="1">
        <name>Mn(2+)</name>
        <dbReference type="ChEBI" id="CHEBI:29035"/>
    </cofactor>
</comment>
<dbReference type="GO" id="GO:0051287">
    <property type="term" value="F:NAD binding"/>
    <property type="evidence" value="ECO:0007669"/>
    <property type="project" value="InterPro"/>
</dbReference>
<name>A0A1Q5URA6_9EURO</name>
<evidence type="ECO:0000313" key="15">
    <source>
        <dbReference type="EMBL" id="OKP15018.1"/>
    </source>
</evidence>
<evidence type="ECO:0000256" key="9">
    <source>
        <dbReference type="PIRSR" id="PIRSR000106-2"/>
    </source>
</evidence>
<dbReference type="SMART" id="SM01274">
    <property type="entry name" value="malic"/>
    <property type="match status" value="1"/>
</dbReference>